<dbReference type="InterPro" id="IPR011761">
    <property type="entry name" value="ATP-grasp"/>
</dbReference>
<gene>
    <name evidence="3" type="ORF">OHJ16_03145</name>
</gene>
<evidence type="ECO:0000256" key="1">
    <source>
        <dbReference type="PROSITE-ProRule" id="PRU00409"/>
    </source>
</evidence>
<evidence type="ECO:0000313" key="4">
    <source>
        <dbReference type="Proteomes" id="UP001072034"/>
    </source>
</evidence>
<reference evidence="3" key="1">
    <citation type="submission" date="2022-10" db="EMBL/GenBank/DDBJ databases">
        <title>Genome sequence of Actinomyces israelii ATCC 10048.</title>
        <authorList>
            <person name="Watt R.M."/>
            <person name="Tong W.M."/>
        </authorList>
    </citation>
    <scope>NUCLEOTIDE SEQUENCE</scope>
    <source>
        <strain evidence="3">ATCC 10048</strain>
    </source>
</reference>
<evidence type="ECO:0000259" key="2">
    <source>
        <dbReference type="PROSITE" id="PS50975"/>
    </source>
</evidence>
<dbReference type="EMBL" id="JAPTMY010000004">
    <property type="protein sequence ID" value="MCZ0857044.1"/>
    <property type="molecule type" value="Genomic_DNA"/>
</dbReference>
<dbReference type="RefSeq" id="WP_268916710.1">
    <property type="nucleotide sequence ID" value="NZ_JAPTMY010000004.1"/>
</dbReference>
<feature type="domain" description="ATP-grasp" evidence="2">
    <location>
        <begin position="121"/>
        <end position="296"/>
    </location>
</feature>
<sequence length="404" mass="42045">MGHERVLLSEGSSLTARETVTVLGSRGVGVEVASAIGRPLASFSVWCRAVRRVPAPGCDPVGYLHAVDALLASGRYRALLATHEQAWLLAAGRRYLPHASGRLAVAGASAFEQVQSKIAFAGVCDELGIPQPAWHEVHCEADLDRIGYPAWVKAAYSTAGRGVAQARTRAEALSAWRVLRSDGAAVMVQAPARGAYRQVAALFDHGRLIAAACSERIGLGAGGSAAARLSVSDPAAVDAVSRLGRRLAWHGGLTCDYFAEGPGRNMFIECNPRTTEPGNAAAAGVNLPMLTIALATGGRLPRTPLIARAGVRTRSTMALALGAAEQQESRRAVLGVLGRALGGCPPLQCSREVLTPVGRDPLSLAPALAVVGALLARPRTVTALADGAVSAYAVTPRTIDRLSR</sequence>
<comment type="caution">
    <text evidence="3">The sequence shown here is derived from an EMBL/GenBank/DDBJ whole genome shotgun (WGS) entry which is preliminary data.</text>
</comment>
<dbReference type="PROSITE" id="PS50975">
    <property type="entry name" value="ATP_GRASP"/>
    <property type="match status" value="1"/>
</dbReference>
<dbReference type="SUPFAM" id="SSF56059">
    <property type="entry name" value="Glutathione synthetase ATP-binding domain-like"/>
    <property type="match status" value="1"/>
</dbReference>
<protein>
    <submittedName>
        <fullName evidence="3">Carbamoyl-phosphate-synthetase</fullName>
    </submittedName>
</protein>
<accession>A0ABT4I6N8</accession>
<dbReference type="Gene3D" id="3.30.470.20">
    <property type="entry name" value="ATP-grasp fold, B domain"/>
    <property type="match status" value="1"/>
</dbReference>
<proteinExistence type="predicted"/>
<evidence type="ECO:0000313" key="3">
    <source>
        <dbReference type="EMBL" id="MCZ0857044.1"/>
    </source>
</evidence>
<name>A0ABT4I6N8_9ACTO</name>
<dbReference type="InterPro" id="IPR013815">
    <property type="entry name" value="ATP_grasp_subdomain_1"/>
</dbReference>
<keyword evidence="1" id="KW-0067">ATP-binding</keyword>
<organism evidence="3 4">
    <name type="scientific">Actinomyces israelii</name>
    <dbReference type="NCBI Taxonomy" id="1659"/>
    <lineage>
        <taxon>Bacteria</taxon>
        <taxon>Bacillati</taxon>
        <taxon>Actinomycetota</taxon>
        <taxon>Actinomycetes</taxon>
        <taxon>Actinomycetales</taxon>
        <taxon>Actinomycetaceae</taxon>
        <taxon>Actinomyces</taxon>
    </lineage>
</organism>
<keyword evidence="1" id="KW-0547">Nucleotide-binding</keyword>
<keyword evidence="4" id="KW-1185">Reference proteome</keyword>
<dbReference type="Gene3D" id="3.30.1490.20">
    <property type="entry name" value="ATP-grasp fold, A domain"/>
    <property type="match status" value="1"/>
</dbReference>
<dbReference type="Proteomes" id="UP001072034">
    <property type="component" value="Unassembled WGS sequence"/>
</dbReference>